<keyword evidence="2" id="KW-1185">Reference proteome</keyword>
<evidence type="ECO:0000313" key="2">
    <source>
        <dbReference type="Proteomes" id="UP000591272"/>
    </source>
</evidence>
<sequence>MTTSDGPFPPDDALSNELTDTELDAALGAADAQLLDHVRAHTNPVVALSALLGGTSTDAQDRAAPLSDGAATQIRARTQAHTLERDLHRASLGVGILAALLDPDPAFSRTVDLNDLRARTHDVARVLTRAVGRAGDLARDLDLARHRHSGAARTIATLLIQVRDGARTLTGDLDHVVALDCGDARDLDSAAAQASHLVRDLDGACGRARSLAHNLAAQPVNASGADLSEVSLPDLAVLEGVVWDEFTRWQPGLRDRIADRSEEIAAGVYQVRRGTARDPHTAPGR</sequence>
<dbReference type="EMBL" id="JACCBT010000001">
    <property type="protein sequence ID" value="NYE14042.1"/>
    <property type="molecule type" value="Genomic_DNA"/>
</dbReference>
<dbReference type="AlphaFoldDB" id="A0A7Y9GCM1"/>
<dbReference type="Proteomes" id="UP000591272">
    <property type="component" value="Unassembled WGS sequence"/>
</dbReference>
<organism evidence="1 2">
    <name type="scientific">Actinomadura citrea</name>
    <dbReference type="NCBI Taxonomy" id="46158"/>
    <lineage>
        <taxon>Bacteria</taxon>
        <taxon>Bacillati</taxon>
        <taxon>Actinomycetota</taxon>
        <taxon>Actinomycetes</taxon>
        <taxon>Streptosporangiales</taxon>
        <taxon>Thermomonosporaceae</taxon>
        <taxon>Actinomadura</taxon>
    </lineage>
</organism>
<protein>
    <submittedName>
        <fullName evidence="1">Uncharacterized protein</fullName>
    </submittedName>
</protein>
<proteinExistence type="predicted"/>
<name>A0A7Y9GCM1_9ACTN</name>
<dbReference type="RefSeq" id="WP_179834986.1">
    <property type="nucleotide sequence ID" value="NZ_BMRD01000022.1"/>
</dbReference>
<gene>
    <name evidence="1" type="ORF">BJ999_004338</name>
</gene>
<evidence type="ECO:0000313" key="1">
    <source>
        <dbReference type="EMBL" id="NYE14042.1"/>
    </source>
</evidence>
<reference evidence="1 2" key="1">
    <citation type="submission" date="2020-07" db="EMBL/GenBank/DDBJ databases">
        <title>Sequencing the genomes of 1000 actinobacteria strains.</title>
        <authorList>
            <person name="Klenk H.-P."/>
        </authorList>
    </citation>
    <scope>NUCLEOTIDE SEQUENCE [LARGE SCALE GENOMIC DNA]</scope>
    <source>
        <strain evidence="1 2">DSM 43461</strain>
    </source>
</reference>
<comment type="caution">
    <text evidence="1">The sequence shown here is derived from an EMBL/GenBank/DDBJ whole genome shotgun (WGS) entry which is preliminary data.</text>
</comment>
<accession>A0A7Y9GCM1</accession>